<gene>
    <name evidence="1" type="ORF">OEG82_12830</name>
</gene>
<dbReference type="Proteomes" id="UP001081283">
    <property type="component" value="Unassembled WGS sequence"/>
</dbReference>
<name>A0ABT3YG99_9HYPH</name>
<keyword evidence="2" id="KW-1185">Reference proteome</keyword>
<reference evidence="1" key="1">
    <citation type="submission" date="2022-10" db="EMBL/GenBank/DDBJ databases">
        <title>Hoeflea sp. J2-29, isolated from marine algae.</title>
        <authorList>
            <person name="Kristyanto S."/>
            <person name="Kim J.M."/>
            <person name="Jeon C.O."/>
        </authorList>
    </citation>
    <scope>NUCLEOTIDE SEQUENCE</scope>
    <source>
        <strain evidence="1">J2-29</strain>
    </source>
</reference>
<comment type="caution">
    <text evidence="1">The sequence shown here is derived from an EMBL/GenBank/DDBJ whole genome shotgun (WGS) entry which is preliminary data.</text>
</comment>
<dbReference type="RefSeq" id="WP_267612817.1">
    <property type="nucleotide sequence ID" value="NZ_JAOVZQ010000001.1"/>
</dbReference>
<proteinExistence type="predicted"/>
<dbReference type="EMBL" id="JAOVZQ010000001">
    <property type="protein sequence ID" value="MCY0094903.1"/>
    <property type="molecule type" value="Genomic_DNA"/>
</dbReference>
<evidence type="ECO:0000313" key="1">
    <source>
        <dbReference type="EMBL" id="MCY0094903.1"/>
    </source>
</evidence>
<protein>
    <submittedName>
        <fullName evidence="1">Uncharacterized protein</fullName>
    </submittedName>
</protein>
<evidence type="ECO:0000313" key="2">
    <source>
        <dbReference type="Proteomes" id="UP001081283"/>
    </source>
</evidence>
<organism evidence="1 2">
    <name type="scientific">Hoeflea ulvae</name>
    <dbReference type="NCBI Taxonomy" id="2983764"/>
    <lineage>
        <taxon>Bacteria</taxon>
        <taxon>Pseudomonadati</taxon>
        <taxon>Pseudomonadota</taxon>
        <taxon>Alphaproteobacteria</taxon>
        <taxon>Hyphomicrobiales</taxon>
        <taxon>Rhizobiaceae</taxon>
        <taxon>Hoeflea</taxon>
    </lineage>
</organism>
<sequence>MTPYLGIFLRDQLDQINTLPRSEVDDTSSPDIINSGLTEAKNPQVAFGQSYTKYVGEDLNYGKTNHIYVRGKNYASRQVVGSATLYWAYKTKLSDPSSWQQLVTDSGANSSPLAADEDGVAVTGTPFVWAPITPSSGNPYILIAVVSDPNNPDPVADYMQSIHPQPFDQWQSEQGGVAALQMAVPTPPETKPTYSFTGLMVLDNGAEQKLNFTLMINDGVVGDHISCSFDQNDASGNPMGIGSTQITQSDMEVGFQATVDTGFTAHATFEYSAADTTAPPHPTLTLQVGKIVSSGGGGDDPFGPGGGNDKLVVVAQYVMTTQTPS</sequence>
<accession>A0ABT3YG99</accession>